<keyword evidence="2 4" id="KW-0689">Ribosomal protein</keyword>
<dbReference type="EMBL" id="KC967298">
    <property type="protein sequence ID" value="AGR42855.1"/>
    <property type="molecule type" value="Genomic_DNA"/>
</dbReference>
<name>Q0P3I7_OSTTA</name>
<evidence type="ECO:0000313" key="15">
    <source>
        <dbReference type="EMBL" id="AGR43156.1"/>
    </source>
</evidence>
<dbReference type="EMBL" id="KC967299">
    <property type="protein sequence ID" value="AGR42898.1"/>
    <property type="molecule type" value="Genomic_DNA"/>
</dbReference>
<reference evidence="17" key="1">
    <citation type="journal article" date="2006" name="Mol. Biol. Evol.">
        <title>The Chloroplast and Mitochondrial DNA sequence of Ostreococcus tauri: organelle genomes of the smallest eukaryote are examples of compaction.</title>
        <authorList>
            <person name="Robbens S."/>
            <person name="Derelle E."/>
            <person name="Ferraz C."/>
            <person name="Wuyts J."/>
            <person name="Moreau H."/>
            <person name="Van de Peer Y."/>
        </authorList>
    </citation>
    <scope>NUCLEOTIDE SEQUENCE</scope>
    <source>
        <strain evidence="17">OTTH0595</strain>
    </source>
</reference>
<sequence length="121" mass="13438">MVKKKPMNQTAILCISTTLNNTFVNLTDLEGNTLCCVSSGSLGFKGSKKSSSYAAQSTTEKVLQFCAQQSIEKLMIKLRGVGYAKDASLKTVLNQNFKIVHIQETTQRAFNGCRQKKKRRI</sequence>
<evidence type="ECO:0000313" key="6">
    <source>
        <dbReference type="EMBL" id="AGR42769.1"/>
    </source>
</evidence>
<gene>
    <name evidence="17" type="ordered locus">OtMtg00040</name>
</gene>
<dbReference type="GO" id="GO:0005840">
    <property type="term" value="C:ribosome"/>
    <property type="evidence" value="ECO:0007669"/>
    <property type="project" value="UniProtKB-KW"/>
</dbReference>
<organism evidence="17 18">
    <name type="scientific">Ostreococcus tauri</name>
    <name type="common">Marine green alga</name>
    <dbReference type="NCBI Taxonomy" id="70448"/>
    <lineage>
        <taxon>Eukaryota</taxon>
        <taxon>Viridiplantae</taxon>
        <taxon>Chlorophyta</taxon>
        <taxon>Mamiellophyceae</taxon>
        <taxon>Mamiellales</taxon>
        <taxon>Bathycoccaceae</taxon>
        <taxon>Ostreococcus</taxon>
    </lineage>
</organism>
<evidence type="ECO:0000313" key="18">
    <source>
        <dbReference type="Proteomes" id="UP000009170"/>
    </source>
</evidence>
<evidence type="ECO:0000313" key="17">
    <source>
        <dbReference type="EMBL" id="CAL36390.1"/>
    </source>
</evidence>
<dbReference type="GO" id="GO:0003735">
    <property type="term" value="F:structural constituent of ribosome"/>
    <property type="evidence" value="ECO:0007669"/>
    <property type="project" value="InterPro"/>
</dbReference>
<dbReference type="EMBL" id="KC967301">
    <property type="protein sequence ID" value="AGR42984.1"/>
    <property type="molecule type" value="Genomic_DNA"/>
</dbReference>
<evidence type="ECO:0000256" key="1">
    <source>
        <dbReference type="ARBA" id="ARBA00006194"/>
    </source>
</evidence>
<dbReference type="EMBL" id="KC967294">
    <property type="protein sequence ID" value="AGR42683.1"/>
    <property type="molecule type" value="Genomic_DNA"/>
</dbReference>
<dbReference type="GO" id="GO:1990904">
    <property type="term" value="C:ribonucleoprotein complex"/>
    <property type="evidence" value="ECO:0007669"/>
    <property type="project" value="UniProtKB-KW"/>
</dbReference>
<dbReference type="STRING" id="70448.Q0P3I7"/>
<geneLocation type="mitochondrion" evidence="17"/>
<evidence type="ECO:0000313" key="13">
    <source>
        <dbReference type="EMBL" id="AGR43070.1"/>
    </source>
</evidence>
<accession>Q0P3I7</accession>
<dbReference type="EMBL" id="KC967302">
    <property type="protein sequence ID" value="AGR43027.1"/>
    <property type="molecule type" value="Genomic_DNA"/>
</dbReference>
<dbReference type="EMBL" id="KC967295">
    <property type="protein sequence ID" value="AGR42726.1"/>
    <property type="molecule type" value="Genomic_DNA"/>
</dbReference>
<evidence type="ECO:0000313" key="16">
    <source>
        <dbReference type="EMBL" id="AGR43199.1"/>
    </source>
</evidence>
<dbReference type="NCBIfam" id="NF003698">
    <property type="entry name" value="PRK05309.1"/>
    <property type="match status" value="1"/>
</dbReference>
<dbReference type="EMBL" id="KC967300">
    <property type="protein sequence ID" value="AGR42941.1"/>
    <property type="molecule type" value="Genomic_DNA"/>
</dbReference>
<dbReference type="Proteomes" id="UP000009170">
    <property type="component" value="Mitochondrion"/>
</dbReference>
<keyword evidence="17" id="KW-0496">Mitochondrion</keyword>
<dbReference type="KEGG" id="ota:OstapMp04"/>
<dbReference type="EMBL" id="KC967303">
    <property type="protein sequence ID" value="AGR43070.1"/>
    <property type="molecule type" value="Genomic_DNA"/>
</dbReference>
<evidence type="ECO:0000313" key="12">
    <source>
        <dbReference type="EMBL" id="AGR43027.1"/>
    </source>
</evidence>
<evidence type="ECO:0000313" key="14">
    <source>
        <dbReference type="EMBL" id="AGR43113.1"/>
    </source>
</evidence>
<keyword evidence="18" id="KW-1185">Reference proteome</keyword>
<dbReference type="GO" id="GO:0006412">
    <property type="term" value="P:translation"/>
    <property type="evidence" value="ECO:0007669"/>
    <property type="project" value="InterPro"/>
</dbReference>
<evidence type="ECO:0000313" key="11">
    <source>
        <dbReference type="EMBL" id="AGR42984.1"/>
    </source>
</evidence>
<evidence type="ECO:0000313" key="4">
    <source>
        <dbReference type="EMBL" id="AGR42683.1"/>
    </source>
</evidence>
<keyword evidence="3" id="KW-0687">Ribonucleoprotein</keyword>
<reference evidence="4" key="3">
    <citation type="journal article" date="2013" name="Genome Biol. Evol.">
        <title>Organellar Inheritance in the Green Lineage: Insights from Ostreococcus tauri.</title>
        <authorList>
            <person name="Blanc-Mathieu R."/>
            <person name="Sanchez-Ferandin S."/>
            <person name="Eyre-Walker A."/>
            <person name="Piganeau G."/>
        </authorList>
    </citation>
    <scope>NUCLEOTIDE SEQUENCE</scope>
    <source>
        <strain evidence="5">RCC1108</strain>
        <strain evidence="6">RCC1110</strain>
        <strain evidence="7">RCC1112</strain>
        <strain evidence="8">RCC1114</strain>
        <strain evidence="9">RCC1115</strain>
        <strain evidence="10">RCC1116</strain>
        <strain evidence="11">RCC1117</strain>
        <strain evidence="12">RCC1118</strain>
        <strain evidence="13">RCC1123</strain>
        <strain evidence="14">RCC1558</strain>
        <strain evidence="15">RCC1559</strain>
        <strain evidence="16">RCC1561</strain>
        <strain evidence="4">RCC745-2009</strain>
    </source>
</reference>
<comment type="similarity">
    <text evidence="1">Belongs to the universal ribosomal protein uS11 family.</text>
</comment>
<dbReference type="PIRSF" id="PIRSF002131">
    <property type="entry name" value="Ribosomal_S11"/>
    <property type="match status" value="1"/>
</dbReference>
<reference evidence="17 18" key="2">
    <citation type="journal article" date="2007" name="Mol. Biol. Evol.">
        <title>The complete chloroplast and mitochondrial DNA sequence of Ostreococcus tauri: organelle genomes of the smallest eukaryote are examples of compaction.</title>
        <authorList>
            <person name="Robbens S."/>
            <person name="Derelle E."/>
            <person name="Ferraz C."/>
            <person name="Wuyts J."/>
            <person name="Moreau H."/>
            <person name="Van de Peer Y."/>
        </authorList>
    </citation>
    <scope>NUCLEOTIDE SEQUENCE [LARGE SCALE GENOMIC DNA]</scope>
    <source>
        <strain evidence="17 18">OTTH0595</strain>
    </source>
</reference>
<dbReference type="Pfam" id="PF00411">
    <property type="entry name" value="Ribosomal_S11"/>
    <property type="match status" value="1"/>
</dbReference>
<evidence type="ECO:0000313" key="9">
    <source>
        <dbReference type="EMBL" id="AGR42898.1"/>
    </source>
</evidence>
<dbReference type="AlphaFoldDB" id="Q0P3I7"/>
<evidence type="ECO:0000313" key="8">
    <source>
        <dbReference type="EMBL" id="AGR42855.1"/>
    </source>
</evidence>
<evidence type="ECO:0000313" key="10">
    <source>
        <dbReference type="EMBL" id="AGR42941.1"/>
    </source>
</evidence>
<dbReference type="SUPFAM" id="SSF53137">
    <property type="entry name" value="Translational machinery components"/>
    <property type="match status" value="1"/>
</dbReference>
<dbReference type="EMBL" id="KC967304">
    <property type="protein sequence ID" value="AGR43113.1"/>
    <property type="molecule type" value="Genomic_DNA"/>
</dbReference>
<evidence type="ECO:0000313" key="7">
    <source>
        <dbReference type="EMBL" id="AGR42812.1"/>
    </source>
</evidence>
<dbReference type="Gene3D" id="3.30.420.80">
    <property type="entry name" value="Ribosomal protein S11"/>
    <property type="match status" value="1"/>
</dbReference>
<evidence type="ECO:0000256" key="3">
    <source>
        <dbReference type="ARBA" id="ARBA00023274"/>
    </source>
</evidence>
<dbReference type="EMBL" id="KC967305">
    <property type="protein sequence ID" value="AGR43156.1"/>
    <property type="molecule type" value="Genomic_DNA"/>
</dbReference>
<dbReference type="EMBL" id="CR954200">
    <property type="protein sequence ID" value="CAL36390.1"/>
    <property type="molecule type" value="Genomic_DNA"/>
</dbReference>
<evidence type="ECO:0000313" key="5">
    <source>
        <dbReference type="EMBL" id="AGR42726.1"/>
    </source>
</evidence>
<dbReference type="InterPro" id="IPR001971">
    <property type="entry name" value="Ribosomal_uS11"/>
</dbReference>
<dbReference type="EMBL" id="KC967306">
    <property type="protein sequence ID" value="AGR43199.1"/>
    <property type="molecule type" value="Genomic_DNA"/>
</dbReference>
<dbReference type="PANTHER" id="PTHR11759">
    <property type="entry name" value="40S RIBOSOMAL PROTEIN S14/30S RIBOSOMAL PROTEIN S11"/>
    <property type="match status" value="1"/>
</dbReference>
<protein>
    <submittedName>
        <fullName evidence="17">Mitochondrion, complete genome</fullName>
    </submittedName>
    <submittedName>
        <fullName evidence="4">Ribosomal protein S11</fullName>
    </submittedName>
</protein>
<dbReference type="EMBL" id="KC967297">
    <property type="protein sequence ID" value="AGR42812.1"/>
    <property type="molecule type" value="Genomic_DNA"/>
</dbReference>
<proteinExistence type="inferred from homology"/>
<evidence type="ECO:0000256" key="2">
    <source>
        <dbReference type="ARBA" id="ARBA00022980"/>
    </source>
</evidence>
<dbReference type="InterPro" id="IPR036967">
    <property type="entry name" value="Ribosomal_uS11_sf"/>
</dbReference>
<dbReference type="EMBL" id="KC967296">
    <property type="protein sequence ID" value="AGR42769.1"/>
    <property type="molecule type" value="Genomic_DNA"/>
</dbReference>
<dbReference type="HAMAP" id="MF_01310">
    <property type="entry name" value="Ribosomal_uS11"/>
    <property type="match status" value="1"/>
</dbReference>